<dbReference type="AlphaFoldDB" id="A0A177LWF6"/>
<dbReference type="Pfam" id="PF03466">
    <property type="entry name" value="LysR_substrate"/>
    <property type="match status" value="1"/>
</dbReference>
<evidence type="ECO:0000313" key="3">
    <source>
        <dbReference type="Proteomes" id="UP000078090"/>
    </source>
</evidence>
<evidence type="ECO:0000313" key="2">
    <source>
        <dbReference type="EMBL" id="OAH97279.1"/>
    </source>
</evidence>
<proteinExistence type="predicted"/>
<protein>
    <recommendedName>
        <fullName evidence="1">LysR substrate-binding domain-containing protein</fullName>
    </recommendedName>
</protein>
<organism evidence="2 3">
    <name type="scientific">Methylomonas methanica</name>
    <dbReference type="NCBI Taxonomy" id="421"/>
    <lineage>
        <taxon>Bacteria</taxon>
        <taxon>Pseudomonadati</taxon>
        <taxon>Pseudomonadota</taxon>
        <taxon>Gammaproteobacteria</taxon>
        <taxon>Methylococcales</taxon>
        <taxon>Methylococcaceae</taxon>
        <taxon>Methylomonas</taxon>
    </lineage>
</organism>
<dbReference type="Proteomes" id="UP000078090">
    <property type="component" value="Unassembled WGS sequence"/>
</dbReference>
<dbReference type="EMBL" id="LUUG01000122">
    <property type="protein sequence ID" value="OAH97279.1"/>
    <property type="molecule type" value="Genomic_DNA"/>
</dbReference>
<dbReference type="SUPFAM" id="SSF53850">
    <property type="entry name" value="Periplasmic binding protein-like II"/>
    <property type="match status" value="1"/>
</dbReference>
<gene>
    <name evidence="2" type="ORF">A1332_21680</name>
</gene>
<accession>A0A177LWF6</accession>
<comment type="caution">
    <text evidence="2">The sequence shown here is derived from an EMBL/GenBank/DDBJ whole genome shotgun (WGS) entry which is preliminary data.</text>
</comment>
<dbReference type="InterPro" id="IPR005119">
    <property type="entry name" value="LysR_subst-bd"/>
</dbReference>
<reference evidence="2 3" key="1">
    <citation type="submission" date="2016-03" db="EMBL/GenBank/DDBJ databases">
        <authorList>
            <person name="Ploux O."/>
        </authorList>
    </citation>
    <scope>NUCLEOTIDE SEQUENCE [LARGE SCALE GENOMIC DNA]</scope>
    <source>
        <strain evidence="2 3">R-45363</strain>
    </source>
</reference>
<name>A0A177LWF6_METMH</name>
<evidence type="ECO:0000259" key="1">
    <source>
        <dbReference type="Pfam" id="PF03466"/>
    </source>
</evidence>
<dbReference type="Gene3D" id="3.40.190.290">
    <property type="match status" value="1"/>
</dbReference>
<feature type="domain" description="LysR substrate-binding" evidence="1">
    <location>
        <begin position="13"/>
        <end position="70"/>
    </location>
</feature>
<sequence length="73" mass="8276">MVGRIAHRTSVKGIVAAPDSYASISVPNHELVRVLPEWCLPQTTAWLVFPGRRLMPTKTRVFIDFLDKHLSTF</sequence>
<dbReference type="OrthoDB" id="5572602at2"/>